<dbReference type="SMART" id="SM00304">
    <property type="entry name" value="HAMP"/>
    <property type="match status" value="1"/>
</dbReference>
<feature type="domain" description="Response regulatory" evidence="20">
    <location>
        <begin position="980"/>
        <end position="1096"/>
    </location>
</feature>
<evidence type="ECO:0000256" key="4">
    <source>
        <dbReference type="ARBA" id="ARBA00022475"/>
    </source>
</evidence>
<evidence type="ECO:0000259" key="23">
    <source>
        <dbReference type="PROSITE" id="PS50885"/>
    </source>
</evidence>
<dbReference type="SUPFAM" id="SSF52172">
    <property type="entry name" value="CheY-like"/>
    <property type="match status" value="1"/>
</dbReference>
<dbReference type="Gene3D" id="3.30.450.20">
    <property type="entry name" value="PAS domain"/>
    <property type="match status" value="2"/>
</dbReference>
<feature type="compositionally biased region" description="Low complexity" evidence="17">
    <location>
        <begin position="1116"/>
        <end position="1132"/>
    </location>
</feature>
<dbReference type="Gene3D" id="3.30.450.40">
    <property type="match status" value="1"/>
</dbReference>
<dbReference type="PROSITE" id="PS50109">
    <property type="entry name" value="HIS_KIN"/>
    <property type="match status" value="1"/>
</dbReference>
<dbReference type="InterPro" id="IPR001789">
    <property type="entry name" value="Sig_transdc_resp-reg_receiver"/>
</dbReference>
<dbReference type="SUPFAM" id="SSF55781">
    <property type="entry name" value="GAF domain-like"/>
    <property type="match status" value="1"/>
</dbReference>
<evidence type="ECO:0000256" key="8">
    <source>
        <dbReference type="ARBA" id="ARBA00022741"/>
    </source>
</evidence>
<evidence type="ECO:0000259" key="20">
    <source>
        <dbReference type="PROSITE" id="PS50110"/>
    </source>
</evidence>
<dbReference type="InterPro" id="IPR000700">
    <property type="entry name" value="PAS-assoc_C"/>
</dbReference>
<dbReference type="SUPFAM" id="SSF158472">
    <property type="entry name" value="HAMP domain-like"/>
    <property type="match status" value="1"/>
</dbReference>
<dbReference type="Gene3D" id="1.10.287.130">
    <property type="match status" value="1"/>
</dbReference>
<dbReference type="CDD" id="cd06225">
    <property type="entry name" value="HAMP"/>
    <property type="match status" value="1"/>
</dbReference>
<evidence type="ECO:0000259" key="22">
    <source>
        <dbReference type="PROSITE" id="PS50113"/>
    </source>
</evidence>
<dbReference type="SMART" id="SM00086">
    <property type="entry name" value="PAC"/>
    <property type="match status" value="1"/>
</dbReference>
<dbReference type="InterPro" id="IPR003018">
    <property type="entry name" value="GAF"/>
</dbReference>
<dbReference type="InterPro" id="IPR035965">
    <property type="entry name" value="PAS-like_dom_sf"/>
</dbReference>
<dbReference type="CDD" id="cd00082">
    <property type="entry name" value="HisKA"/>
    <property type="match status" value="1"/>
</dbReference>
<evidence type="ECO:0000313" key="25">
    <source>
        <dbReference type="EMBL" id="MBE7940256.1"/>
    </source>
</evidence>
<evidence type="ECO:0000256" key="7">
    <source>
        <dbReference type="ARBA" id="ARBA00022692"/>
    </source>
</evidence>
<keyword evidence="10" id="KW-0067">ATP-binding</keyword>
<dbReference type="InterPro" id="IPR003594">
    <property type="entry name" value="HATPase_dom"/>
</dbReference>
<dbReference type="SUPFAM" id="SSF47384">
    <property type="entry name" value="Homodimeric domain of signal transducing histidine kinase"/>
    <property type="match status" value="1"/>
</dbReference>
<feature type="domain" description="PAS" evidence="21">
    <location>
        <begin position="386"/>
        <end position="456"/>
    </location>
</feature>
<gene>
    <name evidence="25" type="ORF">IM725_06700</name>
</gene>
<dbReference type="SUPFAM" id="SSF47226">
    <property type="entry name" value="Histidine-containing phosphotransfer domain, HPT domain"/>
    <property type="match status" value="1"/>
</dbReference>
<feature type="region of interest" description="Disordered" evidence="17">
    <location>
        <begin position="1102"/>
        <end position="1139"/>
    </location>
</feature>
<protein>
    <recommendedName>
        <fullName evidence="3">histidine kinase</fullName>
        <ecNumber evidence="3">2.7.13.3</ecNumber>
    </recommendedName>
</protein>
<feature type="transmembrane region" description="Helical" evidence="18">
    <location>
        <begin position="308"/>
        <end position="327"/>
    </location>
</feature>
<dbReference type="PROSITE" id="PS50113">
    <property type="entry name" value="PAC"/>
    <property type="match status" value="1"/>
</dbReference>
<dbReference type="Gene3D" id="3.30.565.10">
    <property type="entry name" value="Histidine kinase-like ATPase, C-terminal domain"/>
    <property type="match status" value="1"/>
</dbReference>
<feature type="modified residue" description="4-aspartylphosphate" evidence="15">
    <location>
        <position position="1029"/>
    </location>
</feature>
<dbReference type="Gene3D" id="1.20.120.160">
    <property type="entry name" value="HPT domain"/>
    <property type="match status" value="1"/>
</dbReference>
<dbReference type="SMART" id="SM00388">
    <property type="entry name" value="HisKA"/>
    <property type="match status" value="1"/>
</dbReference>
<dbReference type="PROSITE" id="PS50885">
    <property type="entry name" value="HAMP"/>
    <property type="match status" value="1"/>
</dbReference>
<dbReference type="PANTHER" id="PTHR45339:SF1">
    <property type="entry name" value="HYBRID SIGNAL TRANSDUCTION HISTIDINE KINASE J"/>
    <property type="match status" value="1"/>
</dbReference>
<feature type="domain" description="PAC" evidence="22">
    <location>
        <begin position="460"/>
        <end position="510"/>
    </location>
</feature>
<evidence type="ECO:0000256" key="15">
    <source>
        <dbReference type="PROSITE-ProRule" id="PRU00169"/>
    </source>
</evidence>
<evidence type="ECO:0000256" key="18">
    <source>
        <dbReference type="SAM" id="Phobius"/>
    </source>
</evidence>
<dbReference type="EMBL" id="JADDOJ010000019">
    <property type="protein sequence ID" value="MBE7940256.1"/>
    <property type="molecule type" value="Genomic_DNA"/>
</dbReference>
<evidence type="ECO:0000256" key="14">
    <source>
        <dbReference type="PROSITE-ProRule" id="PRU00110"/>
    </source>
</evidence>
<dbReference type="InterPro" id="IPR036097">
    <property type="entry name" value="HisK_dim/P_sf"/>
</dbReference>
<evidence type="ECO:0000259" key="21">
    <source>
        <dbReference type="PROSITE" id="PS50112"/>
    </source>
</evidence>
<dbReference type="InterPro" id="IPR011006">
    <property type="entry name" value="CheY-like_superfamily"/>
</dbReference>
<keyword evidence="13 18" id="KW-0472">Membrane</keyword>
<dbReference type="SUPFAM" id="SSF55874">
    <property type="entry name" value="ATPase domain of HSP90 chaperone/DNA topoisomerase II/histidine kinase"/>
    <property type="match status" value="1"/>
</dbReference>
<feature type="transmembrane region" description="Helical" evidence="18">
    <location>
        <begin position="29"/>
        <end position="48"/>
    </location>
</feature>
<evidence type="ECO:0000259" key="19">
    <source>
        <dbReference type="PROSITE" id="PS50109"/>
    </source>
</evidence>
<feature type="modified residue" description="Phosphohistidine" evidence="14">
    <location>
        <position position="1209"/>
    </location>
</feature>
<name>A0ABR9SD25_9BURK</name>
<dbReference type="Pfam" id="PF13185">
    <property type="entry name" value="GAF_2"/>
    <property type="match status" value="1"/>
</dbReference>
<dbReference type="SMART" id="SM00448">
    <property type="entry name" value="REC"/>
    <property type="match status" value="1"/>
</dbReference>
<dbReference type="InterPro" id="IPR008207">
    <property type="entry name" value="Sig_transdc_His_kin_Hpt_dom"/>
</dbReference>
<keyword evidence="6" id="KW-0808">Transferase</keyword>
<dbReference type="InterPro" id="IPR036641">
    <property type="entry name" value="HPT_dom_sf"/>
</dbReference>
<keyword evidence="11 18" id="KW-1133">Transmembrane helix</keyword>
<feature type="coiled-coil region" evidence="16">
    <location>
        <begin position="685"/>
        <end position="723"/>
    </location>
</feature>
<dbReference type="InterPro" id="IPR003661">
    <property type="entry name" value="HisK_dim/P_dom"/>
</dbReference>
<dbReference type="InterPro" id="IPR000014">
    <property type="entry name" value="PAS"/>
</dbReference>
<dbReference type="InterPro" id="IPR005467">
    <property type="entry name" value="His_kinase_dom"/>
</dbReference>
<dbReference type="Gene3D" id="6.10.340.10">
    <property type="match status" value="1"/>
</dbReference>
<dbReference type="InterPro" id="IPR004358">
    <property type="entry name" value="Sig_transdc_His_kin-like_C"/>
</dbReference>
<evidence type="ECO:0000256" key="2">
    <source>
        <dbReference type="ARBA" id="ARBA00004651"/>
    </source>
</evidence>
<dbReference type="SMART" id="SM00387">
    <property type="entry name" value="HATPase_c"/>
    <property type="match status" value="1"/>
</dbReference>
<sequence length="1269" mass="134225">MDRPAVPLPPLRGLARLGQALRHSLKARVLLLTVLALLLGLGSLAFYASRVIGRGMVQNLASSEDATAGVMALTLDRAMGVRQQVLQDLARPRGEHGPHGAATWQAFLEQRPESAILFNGGIAWVDRAGTVGAAVPTAVDRVGRNYLAREGIRETLEQGRSVISSPSWGRGLGSPIFWTAVPVRDGAGHVTGALVGITDLGKPNFISQLNEQLSQTPARLYILDPRSARVVTSSHLALALADATSVLGPQALARDGTGPRSASQRYVNPAGEEVLDTRRTMATTGWEVHLVTPTAQVASAVREVHQHLALAALLLTAPLMGVTLWLLRRQLRPLAQAADAMSAMSGGAAPLKPLATTQRDEVGRLIASFNLLADSLTRREVLLRESEERYRVAFNTSPDAMVISRIADRQCLKVSAGFERMTGYASHEVEGRRVGEVELWVRPAQREQMQKAVRESGRCSDMEIDCRRKDGRIITVLLSAQALVLGGEPCLMTISRDITERKAVERAERQVSRMYAALGLCNQAITRTATADDLYERVCRIAVDVAGACAAWIGVVSPDGLGLRVGNAYGEGADALRGSLLAARPSPQSAGQADGLAAAQRALAEGQAVWLEAGSEGGPDPRVPGAAAWGSSAAIPLLAEGRTVAVMTLNAADPSSFDGKTRELLLRMSADIGFKLDHLNGEHRRQRAEAELGRYRLHLEELVSQRTRELEQARQLAESANRAKSTFLANMSHEIRTPMNAIIGHAFMLRRDGVSAAQAARLARIESSGQHLLSVINDILDLSKIEAGRLELDPTPFALHALLDDALAVVRPAAEEKGLALSCEAQGVPAWVLADATRLRQALINYLGNAVKFTPAGSVVLRVSALPGADAVDGALCLRFEVADTGIGIAPQTLRALFTPFGQADASTSRRFGGTGLGLAVNRRLAELMGGGVGASSAPGVGSSFWFTARVQPLAAPAVQDARPAQDPLAQLRQRMAGARALLVEDSAISAEVAQDLLEDAGFEVDWARDGAEALDLARAGRYAVVLMDAQLPQMDGPQATRRLRALPGWATVPIIALTANVFPEDRKACLEAGMNDFHSKPVQPQRLYETLWRWLEATPAAGEAPAQPAQPAPPAGDAAAGEGFQAPDAAGPGAGDASGEGADAALALLERVAAVDGMDAAHVRYFSRKAAQYLGLVRQMLARHADAADRLAQALAGKDWPAARALAHGVRGDAAVLGAIAIRDAAARIEDGLRPAGTALPALGPLVAELSRMRAALAGLRACLAAGG</sequence>
<evidence type="ECO:0000256" key="3">
    <source>
        <dbReference type="ARBA" id="ARBA00012438"/>
    </source>
</evidence>
<dbReference type="CDD" id="cd18773">
    <property type="entry name" value="PDC1_HK_sensor"/>
    <property type="match status" value="1"/>
</dbReference>
<keyword evidence="16" id="KW-0175">Coiled coil</keyword>
<comment type="subcellular location">
    <subcellularLocation>
        <location evidence="2">Cell membrane</location>
        <topology evidence="2">Multi-pass membrane protein</topology>
    </subcellularLocation>
</comment>
<dbReference type="Pfam" id="PF00672">
    <property type="entry name" value="HAMP"/>
    <property type="match status" value="1"/>
</dbReference>
<evidence type="ECO:0000256" key="10">
    <source>
        <dbReference type="ARBA" id="ARBA00022840"/>
    </source>
</evidence>
<dbReference type="Proteomes" id="UP000715965">
    <property type="component" value="Unassembled WGS sequence"/>
</dbReference>
<evidence type="ECO:0000256" key="13">
    <source>
        <dbReference type="ARBA" id="ARBA00023136"/>
    </source>
</evidence>
<keyword evidence="8" id="KW-0547">Nucleotide-binding</keyword>
<keyword evidence="26" id="KW-1185">Reference proteome</keyword>
<dbReference type="InterPro" id="IPR003660">
    <property type="entry name" value="HAMP_dom"/>
</dbReference>
<feature type="domain" description="HPt" evidence="24">
    <location>
        <begin position="1170"/>
        <end position="1268"/>
    </location>
</feature>
<dbReference type="Pfam" id="PF00072">
    <property type="entry name" value="Response_reg"/>
    <property type="match status" value="1"/>
</dbReference>
<evidence type="ECO:0000256" key="16">
    <source>
        <dbReference type="SAM" id="Coils"/>
    </source>
</evidence>
<evidence type="ECO:0000313" key="26">
    <source>
        <dbReference type="Proteomes" id="UP000715965"/>
    </source>
</evidence>
<feature type="domain" description="Histidine kinase" evidence="19">
    <location>
        <begin position="730"/>
        <end position="953"/>
    </location>
</feature>
<keyword evidence="12" id="KW-0902">Two-component regulatory system</keyword>
<keyword evidence="5 15" id="KW-0597">Phosphoprotein</keyword>
<dbReference type="PANTHER" id="PTHR45339">
    <property type="entry name" value="HYBRID SIGNAL TRANSDUCTION HISTIDINE KINASE J"/>
    <property type="match status" value="1"/>
</dbReference>
<evidence type="ECO:0000259" key="24">
    <source>
        <dbReference type="PROSITE" id="PS50894"/>
    </source>
</evidence>
<evidence type="ECO:0000256" key="5">
    <source>
        <dbReference type="ARBA" id="ARBA00022553"/>
    </source>
</evidence>
<dbReference type="Pfam" id="PF01627">
    <property type="entry name" value="Hpt"/>
    <property type="match status" value="1"/>
</dbReference>
<dbReference type="EC" id="2.7.13.3" evidence="3"/>
<dbReference type="SUPFAM" id="SSF55785">
    <property type="entry name" value="PYP-like sensor domain (PAS domain)"/>
    <property type="match status" value="1"/>
</dbReference>
<dbReference type="PROSITE" id="PS50110">
    <property type="entry name" value="RESPONSE_REGULATORY"/>
    <property type="match status" value="1"/>
</dbReference>
<dbReference type="SMART" id="SM00091">
    <property type="entry name" value="PAS"/>
    <property type="match status" value="1"/>
</dbReference>
<evidence type="ECO:0000256" key="1">
    <source>
        <dbReference type="ARBA" id="ARBA00000085"/>
    </source>
</evidence>
<proteinExistence type="predicted"/>
<dbReference type="RefSeq" id="WP_193779802.1">
    <property type="nucleotide sequence ID" value="NZ_JADDOJ010000019.1"/>
</dbReference>
<dbReference type="PRINTS" id="PR00344">
    <property type="entry name" value="BCTRLSENSOR"/>
</dbReference>
<keyword evidence="4" id="KW-1003">Cell membrane</keyword>
<dbReference type="Gene3D" id="3.40.50.2300">
    <property type="match status" value="1"/>
</dbReference>
<dbReference type="CDD" id="cd16922">
    <property type="entry name" value="HATPase_EvgS-ArcB-TorS-like"/>
    <property type="match status" value="1"/>
</dbReference>
<evidence type="ECO:0000256" key="11">
    <source>
        <dbReference type="ARBA" id="ARBA00022989"/>
    </source>
</evidence>
<dbReference type="Pfam" id="PF00512">
    <property type="entry name" value="HisKA"/>
    <property type="match status" value="1"/>
</dbReference>
<organism evidence="25 26">
    <name type="scientific">Ramlibacter aquaticus</name>
    <dbReference type="NCBI Taxonomy" id="2780094"/>
    <lineage>
        <taxon>Bacteria</taxon>
        <taxon>Pseudomonadati</taxon>
        <taxon>Pseudomonadota</taxon>
        <taxon>Betaproteobacteria</taxon>
        <taxon>Burkholderiales</taxon>
        <taxon>Comamonadaceae</taxon>
        <taxon>Ramlibacter</taxon>
    </lineage>
</organism>
<dbReference type="NCBIfam" id="TIGR00229">
    <property type="entry name" value="sensory_box"/>
    <property type="match status" value="1"/>
</dbReference>
<evidence type="ECO:0000256" key="17">
    <source>
        <dbReference type="SAM" id="MobiDB-lite"/>
    </source>
</evidence>
<comment type="catalytic activity">
    <reaction evidence="1">
        <text>ATP + protein L-histidine = ADP + protein N-phospho-L-histidine.</text>
        <dbReference type="EC" id="2.7.13.3"/>
    </reaction>
</comment>
<dbReference type="InterPro" id="IPR036890">
    <property type="entry name" value="HATPase_C_sf"/>
</dbReference>
<evidence type="ECO:0000256" key="12">
    <source>
        <dbReference type="ARBA" id="ARBA00023012"/>
    </source>
</evidence>
<accession>A0ABR9SD25</accession>
<dbReference type="PROSITE" id="PS50112">
    <property type="entry name" value="PAS"/>
    <property type="match status" value="1"/>
</dbReference>
<keyword evidence="7 18" id="KW-0812">Transmembrane</keyword>
<dbReference type="Pfam" id="PF02518">
    <property type="entry name" value="HATPase_c"/>
    <property type="match status" value="1"/>
</dbReference>
<evidence type="ECO:0000256" key="9">
    <source>
        <dbReference type="ARBA" id="ARBA00022777"/>
    </source>
</evidence>
<reference evidence="25 26" key="1">
    <citation type="submission" date="2020-10" db="EMBL/GenBank/DDBJ databases">
        <title>Draft genome of Ramlibacter aquaticus LMG 30558.</title>
        <authorList>
            <person name="Props R."/>
        </authorList>
    </citation>
    <scope>NUCLEOTIDE SEQUENCE [LARGE SCALE GENOMIC DNA]</scope>
    <source>
        <strain evidence="25 26">LMG 30558</strain>
    </source>
</reference>
<feature type="domain" description="HAMP" evidence="23">
    <location>
        <begin position="328"/>
        <end position="381"/>
    </location>
</feature>
<dbReference type="InterPro" id="IPR001610">
    <property type="entry name" value="PAC"/>
</dbReference>
<dbReference type="PROSITE" id="PS50894">
    <property type="entry name" value="HPT"/>
    <property type="match status" value="1"/>
</dbReference>
<dbReference type="Pfam" id="PF13426">
    <property type="entry name" value="PAS_9"/>
    <property type="match status" value="1"/>
</dbReference>
<dbReference type="CDD" id="cd17546">
    <property type="entry name" value="REC_hyHK_CKI1_RcsC-like"/>
    <property type="match status" value="1"/>
</dbReference>
<evidence type="ECO:0000256" key="6">
    <source>
        <dbReference type="ARBA" id="ARBA00022679"/>
    </source>
</evidence>
<dbReference type="InterPro" id="IPR029016">
    <property type="entry name" value="GAF-like_dom_sf"/>
</dbReference>
<dbReference type="CDD" id="cd00130">
    <property type="entry name" value="PAS"/>
    <property type="match status" value="1"/>
</dbReference>
<comment type="caution">
    <text evidence="25">The sequence shown here is derived from an EMBL/GenBank/DDBJ whole genome shotgun (WGS) entry which is preliminary data.</text>
</comment>
<keyword evidence="9" id="KW-0418">Kinase</keyword>